<gene>
    <name evidence="1" type="ORF">ENE75_19995</name>
</gene>
<evidence type="ECO:0000313" key="1">
    <source>
        <dbReference type="EMBL" id="RVT49362.1"/>
    </source>
</evidence>
<dbReference type="InterPro" id="IPR011009">
    <property type="entry name" value="Kinase-like_dom_sf"/>
</dbReference>
<reference evidence="1 2" key="1">
    <citation type="submission" date="2019-01" db="EMBL/GenBank/DDBJ databases">
        <authorList>
            <person name="Chen W.-M."/>
        </authorList>
    </citation>
    <scope>NUCLEOTIDE SEQUENCE [LARGE SCALE GENOMIC DNA]</scope>
    <source>
        <strain evidence="1 2">ICH-3</strain>
    </source>
</reference>
<dbReference type="Gene3D" id="3.90.1200.10">
    <property type="match status" value="1"/>
</dbReference>
<dbReference type="GO" id="GO:0016740">
    <property type="term" value="F:transferase activity"/>
    <property type="evidence" value="ECO:0007669"/>
    <property type="project" value="UniProtKB-KW"/>
</dbReference>
<keyword evidence="1" id="KW-0808">Transferase</keyword>
<dbReference type="Proteomes" id="UP000288178">
    <property type="component" value="Unassembled WGS sequence"/>
</dbReference>
<dbReference type="SUPFAM" id="SSF56112">
    <property type="entry name" value="Protein kinase-like (PK-like)"/>
    <property type="match status" value="1"/>
</dbReference>
<evidence type="ECO:0000313" key="2">
    <source>
        <dbReference type="Proteomes" id="UP000288178"/>
    </source>
</evidence>
<dbReference type="OrthoDB" id="6146956at2"/>
<comment type="caution">
    <text evidence="1">The sequence shown here is derived from an EMBL/GenBank/DDBJ whole genome shotgun (WGS) entry which is preliminary data.</text>
</comment>
<accession>A0A437JR72</accession>
<dbReference type="EMBL" id="SACT01000008">
    <property type="protein sequence ID" value="RVT49362.1"/>
    <property type="molecule type" value="Genomic_DNA"/>
</dbReference>
<organism evidence="1 2">
    <name type="scientific">Rubrivivax albus</name>
    <dbReference type="NCBI Taxonomy" id="2499835"/>
    <lineage>
        <taxon>Bacteria</taxon>
        <taxon>Pseudomonadati</taxon>
        <taxon>Pseudomonadota</taxon>
        <taxon>Betaproteobacteria</taxon>
        <taxon>Burkholderiales</taxon>
        <taxon>Sphaerotilaceae</taxon>
        <taxon>Rubrivivax</taxon>
    </lineage>
</organism>
<keyword evidence="2" id="KW-1185">Reference proteome</keyword>
<protein>
    <submittedName>
        <fullName evidence="1">Aminoglycoside phosphotransferase family protein</fullName>
    </submittedName>
</protein>
<name>A0A437JR72_9BURK</name>
<proteinExistence type="predicted"/>
<dbReference type="RefSeq" id="WP_128200113.1">
    <property type="nucleotide sequence ID" value="NZ_SACT01000008.1"/>
</dbReference>
<dbReference type="AlphaFoldDB" id="A0A437JR72"/>
<sequence length="349" mass="37045">MNDPLIDALRAALPVAGIDVDGLALQRLPDTGLAHDHVRLVGHGLLARVPKQSQMGLAAADNLAYQAACFTRAAAGGHAPRLHGVLAPRPGTPLARGALLVQEITGQPLPLPHGLPALVEALAALHRLPLPPTAARAPLLDPADPLAALAAEIDAQAGHLDAAGLAPAARRGIDGALTDWQRTLAAPVRPPKRLISFDAHPGNFMLEPDGRAVLVDLEKARYGPPPLDLAHATLYTSTTWDVATHADLPLAAVRDAQSRWLAAVGEPDVWRPWLLPLRNAMWLWAVTWCAKWRVQSGAARSARADGEDWSAERSDPALVAHVRGRVDHYLSPAGVARVLDELSALRQDG</sequence>